<organism evidence="1 2">
    <name type="scientific">Mesobacillus persicus</name>
    <dbReference type="NCBI Taxonomy" id="930146"/>
    <lineage>
        <taxon>Bacteria</taxon>
        <taxon>Bacillati</taxon>
        <taxon>Bacillota</taxon>
        <taxon>Bacilli</taxon>
        <taxon>Bacillales</taxon>
        <taxon>Bacillaceae</taxon>
        <taxon>Mesobacillus</taxon>
    </lineage>
</organism>
<gene>
    <name evidence="1" type="ORF">SAMN05192533_103322</name>
</gene>
<dbReference type="EMBL" id="FOBW01000003">
    <property type="protein sequence ID" value="SEM54987.1"/>
    <property type="molecule type" value="Genomic_DNA"/>
</dbReference>
<evidence type="ECO:0000313" key="2">
    <source>
        <dbReference type="Proteomes" id="UP000198553"/>
    </source>
</evidence>
<dbReference type="AlphaFoldDB" id="A0A1H7ZBV6"/>
<proteinExistence type="predicted"/>
<dbReference type="STRING" id="930146.SAMN05192533_103322"/>
<dbReference type="RefSeq" id="WP_090742624.1">
    <property type="nucleotide sequence ID" value="NZ_FOBW01000003.1"/>
</dbReference>
<protein>
    <recommendedName>
        <fullName evidence="3">NPH3 family protein</fullName>
    </recommendedName>
</protein>
<evidence type="ECO:0008006" key="3">
    <source>
        <dbReference type="Google" id="ProtNLM"/>
    </source>
</evidence>
<accession>A0A1H7ZBV6</accession>
<dbReference type="Proteomes" id="UP000198553">
    <property type="component" value="Unassembled WGS sequence"/>
</dbReference>
<evidence type="ECO:0000313" key="1">
    <source>
        <dbReference type="EMBL" id="SEM54987.1"/>
    </source>
</evidence>
<reference evidence="2" key="1">
    <citation type="submission" date="2016-10" db="EMBL/GenBank/DDBJ databases">
        <authorList>
            <person name="Varghese N."/>
            <person name="Submissions S."/>
        </authorList>
    </citation>
    <scope>NUCLEOTIDE SEQUENCE [LARGE SCALE GENOMIC DNA]</scope>
    <source>
        <strain evidence="2">B48,IBRC-M 10115,DSM 25386,CECT 8001</strain>
    </source>
</reference>
<keyword evidence="2" id="KW-1185">Reference proteome</keyword>
<sequence>MLEKEILLELERYIHSYQNEMICKSSEMNMDSDFNILENVQHSELKDFIDANRKPTLSQVLFGFIDQKGYRDADVYKRAGMDRKHFSKIRSIPNYRPRKNTVIALALALELDYDNTDELLSAAGYSLSESDTYDLVIQFCLEKRIYDLDSVNQALDYFSLKPLT</sequence>
<dbReference type="OrthoDB" id="6194521at2"/>
<name>A0A1H7ZBV6_9BACI</name>